<reference evidence="2" key="1">
    <citation type="journal article" date="2019" name="Int. J. Syst. Evol. Microbiol.">
        <title>The Global Catalogue of Microorganisms (GCM) 10K type strain sequencing project: providing services to taxonomists for standard genome sequencing and annotation.</title>
        <authorList>
            <consortium name="The Broad Institute Genomics Platform"/>
            <consortium name="The Broad Institute Genome Sequencing Center for Infectious Disease"/>
            <person name="Wu L."/>
            <person name="Ma J."/>
        </authorList>
    </citation>
    <scope>NUCLEOTIDE SEQUENCE [LARGE SCALE GENOMIC DNA]</scope>
    <source>
        <strain evidence="2">KCTC 42281</strain>
    </source>
</reference>
<gene>
    <name evidence="1" type="ORF">ACFOOL_02535</name>
</gene>
<dbReference type="PROSITE" id="PS51318">
    <property type="entry name" value="TAT"/>
    <property type="match status" value="1"/>
</dbReference>
<dbReference type="SUPFAM" id="SSF53850">
    <property type="entry name" value="Periplasmic binding protein-like II"/>
    <property type="match status" value="1"/>
</dbReference>
<dbReference type="InterPro" id="IPR027024">
    <property type="entry name" value="UCP027386_ABC_sbc_TM0202"/>
</dbReference>
<dbReference type="PANTHER" id="PTHR30024">
    <property type="entry name" value="ALIPHATIC SULFONATES-BINDING PROTEIN-RELATED"/>
    <property type="match status" value="1"/>
</dbReference>
<protein>
    <submittedName>
        <fullName evidence="1">ABC transporter substrate-binding protein</fullName>
    </submittedName>
</protein>
<accession>A0ABV7WZI9</accession>
<comment type="caution">
    <text evidence="1">The sequence shown here is derived from an EMBL/GenBank/DDBJ whole genome shotgun (WGS) entry which is preliminary data.</text>
</comment>
<organism evidence="1 2">
    <name type="scientific">Devosia honganensis</name>
    <dbReference type="NCBI Taxonomy" id="1610527"/>
    <lineage>
        <taxon>Bacteria</taxon>
        <taxon>Pseudomonadati</taxon>
        <taxon>Pseudomonadota</taxon>
        <taxon>Alphaproteobacteria</taxon>
        <taxon>Hyphomicrobiales</taxon>
        <taxon>Devosiaceae</taxon>
        <taxon>Devosia</taxon>
    </lineage>
</organism>
<dbReference type="PIRSF" id="PIRSF027386">
    <property type="entry name" value="UCP027386_ABC_sbc_TM0202"/>
    <property type="match status" value="1"/>
</dbReference>
<dbReference type="Proteomes" id="UP001595613">
    <property type="component" value="Unassembled WGS sequence"/>
</dbReference>
<evidence type="ECO:0000313" key="2">
    <source>
        <dbReference type="Proteomes" id="UP001595613"/>
    </source>
</evidence>
<dbReference type="EMBL" id="JBHRYD010000001">
    <property type="protein sequence ID" value="MFC3703633.1"/>
    <property type="molecule type" value="Genomic_DNA"/>
</dbReference>
<evidence type="ECO:0000313" key="1">
    <source>
        <dbReference type="EMBL" id="MFC3703633.1"/>
    </source>
</evidence>
<dbReference type="PANTHER" id="PTHR30024:SF46">
    <property type="entry name" value="ABC TRANSPORTER, SUBSTRATE-BINDING LIPOPROTEIN"/>
    <property type="match status" value="1"/>
</dbReference>
<dbReference type="Pfam" id="PF13379">
    <property type="entry name" value="NMT1_2"/>
    <property type="match status" value="1"/>
</dbReference>
<dbReference type="InterPro" id="IPR006311">
    <property type="entry name" value="TAT_signal"/>
</dbReference>
<dbReference type="RefSeq" id="WP_380094580.1">
    <property type="nucleotide sequence ID" value="NZ_JBHRYD010000001.1"/>
</dbReference>
<dbReference type="Gene3D" id="3.40.190.10">
    <property type="entry name" value="Periplasmic binding protein-like II"/>
    <property type="match status" value="2"/>
</dbReference>
<proteinExistence type="predicted"/>
<keyword evidence="2" id="KW-1185">Reference proteome</keyword>
<name>A0ABV7WZI9_9HYPH</name>
<sequence>MSTFPLSRRSVLVGSAGLALSLAAPTILRAAPIARLALYGPPASPTITLAHAVASGALADLAEDVSLTVWRNPDELRAGLTSGQIDLSVVPVQAAANLYNRGMGVRLVNAMTDGLIYVVAAQGSVGAFADLAGKRIAVHFVNDTPDLILRALLAKEGLVDSVEIVATGSPAESAQLLLAGQIEVALLSEPFSTVAISRGREAGLDLARVIDIQQEWGRQTGLGAMIPQAGLAVTKGFSEANPDLIAPLHEILVEANAAVNADPAKAAADASGPLELPAPVLAASIPHSALVARPAGSIRAEIEAMLSLMAESDAAIIGGSLPDDGFYALS</sequence>